<evidence type="ECO:0000313" key="3">
    <source>
        <dbReference type="Proteomes" id="UP000219042"/>
    </source>
</evidence>
<gene>
    <name evidence="2" type="ORF">SAMN05421731_103295</name>
</gene>
<dbReference type="EMBL" id="OANT01000003">
    <property type="protein sequence ID" value="SNX44557.1"/>
    <property type="molecule type" value="Genomic_DNA"/>
</dbReference>
<keyword evidence="1" id="KW-0472">Membrane</keyword>
<organism evidence="2 3">
    <name type="scientific">Acinetobacter puyangensis</name>
    <dbReference type="NCBI Taxonomy" id="1096779"/>
    <lineage>
        <taxon>Bacteria</taxon>
        <taxon>Pseudomonadati</taxon>
        <taxon>Pseudomonadota</taxon>
        <taxon>Gammaproteobacteria</taxon>
        <taxon>Moraxellales</taxon>
        <taxon>Moraxellaceae</taxon>
        <taxon>Acinetobacter</taxon>
    </lineage>
</organism>
<evidence type="ECO:0000256" key="1">
    <source>
        <dbReference type="SAM" id="Phobius"/>
    </source>
</evidence>
<dbReference type="PROSITE" id="PS00409">
    <property type="entry name" value="PROKAR_NTER_METHYL"/>
    <property type="match status" value="1"/>
</dbReference>
<dbReference type="Pfam" id="PF07963">
    <property type="entry name" value="N_methyl"/>
    <property type="match status" value="1"/>
</dbReference>
<protein>
    <submittedName>
        <fullName evidence="2">Prepilin-type N-terminal cleavage/methylation domain-containing protein</fullName>
    </submittedName>
</protein>
<dbReference type="SUPFAM" id="SSF54523">
    <property type="entry name" value="Pili subunits"/>
    <property type="match status" value="1"/>
</dbReference>
<accession>A0A240E730</accession>
<dbReference type="NCBIfam" id="TIGR02532">
    <property type="entry name" value="IV_pilin_GFxxxE"/>
    <property type="match status" value="1"/>
</dbReference>
<dbReference type="OrthoDB" id="6694902at2"/>
<dbReference type="InterPro" id="IPR045584">
    <property type="entry name" value="Pilin-like"/>
</dbReference>
<dbReference type="Proteomes" id="UP000219042">
    <property type="component" value="Unassembled WGS sequence"/>
</dbReference>
<reference evidence="3" key="1">
    <citation type="submission" date="2016-09" db="EMBL/GenBank/DDBJ databases">
        <authorList>
            <person name="Varghese N."/>
            <person name="Submissions S."/>
        </authorList>
    </citation>
    <scope>NUCLEOTIDE SEQUENCE [LARGE SCALE GENOMIC DNA]</scope>
    <source>
        <strain evidence="3">ANC 4466</strain>
    </source>
</reference>
<evidence type="ECO:0000313" key="2">
    <source>
        <dbReference type="EMBL" id="SNX44557.1"/>
    </source>
</evidence>
<keyword evidence="3" id="KW-1185">Reference proteome</keyword>
<dbReference type="AlphaFoldDB" id="A0A240E730"/>
<keyword evidence="1" id="KW-0812">Transmembrane</keyword>
<sequence length="162" mass="17493">MVMSVNMQRGFSLIELMITIAIMGILVVAGTALTAQWSKQAELDKAIWSLQSAISLARATAIRNQYAKDAESVTGQVCFNNTDKVLTIREATDTGVASCTSTIIYSYPLSQNIEIKKADNITSFTCFAFDSRAKSIAGTESCPTSLTLNISNGTLNESKTFD</sequence>
<keyword evidence="1" id="KW-1133">Transmembrane helix</keyword>
<feature type="transmembrane region" description="Helical" evidence="1">
    <location>
        <begin position="12"/>
        <end position="35"/>
    </location>
</feature>
<dbReference type="Gene3D" id="3.30.700.10">
    <property type="entry name" value="Glycoprotein, Type 4 Pilin"/>
    <property type="match status" value="1"/>
</dbReference>
<name>A0A240E730_9GAMM</name>
<dbReference type="InterPro" id="IPR012902">
    <property type="entry name" value="N_methyl_site"/>
</dbReference>
<proteinExistence type="predicted"/>